<gene>
    <name evidence="2" type="ORF">METZ01_LOCUS168294</name>
</gene>
<feature type="non-terminal residue" evidence="2">
    <location>
        <position position="22"/>
    </location>
</feature>
<protein>
    <submittedName>
        <fullName evidence="2">Uncharacterized protein</fullName>
    </submittedName>
</protein>
<name>A0A382BNM8_9ZZZZ</name>
<dbReference type="EMBL" id="UINC01030671">
    <property type="protein sequence ID" value="SVB15440.1"/>
    <property type="molecule type" value="Genomic_DNA"/>
</dbReference>
<dbReference type="AlphaFoldDB" id="A0A382BNM8"/>
<evidence type="ECO:0000256" key="1">
    <source>
        <dbReference type="SAM" id="MobiDB-lite"/>
    </source>
</evidence>
<feature type="compositionally biased region" description="Basic and acidic residues" evidence="1">
    <location>
        <begin position="1"/>
        <end position="11"/>
    </location>
</feature>
<sequence length="22" mass="2511">MVDKIAEKVAEEPMENVDEGNY</sequence>
<evidence type="ECO:0000313" key="2">
    <source>
        <dbReference type="EMBL" id="SVB15440.1"/>
    </source>
</evidence>
<reference evidence="2" key="1">
    <citation type="submission" date="2018-05" db="EMBL/GenBank/DDBJ databases">
        <authorList>
            <person name="Lanie J.A."/>
            <person name="Ng W.-L."/>
            <person name="Kazmierczak K.M."/>
            <person name="Andrzejewski T.M."/>
            <person name="Davidsen T.M."/>
            <person name="Wayne K.J."/>
            <person name="Tettelin H."/>
            <person name="Glass J.I."/>
            <person name="Rusch D."/>
            <person name="Podicherti R."/>
            <person name="Tsui H.-C.T."/>
            <person name="Winkler M.E."/>
        </authorList>
    </citation>
    <scope>NUCLEOTIDE SEQUENCE</scope>
</reference>
<feature type="region of interest" description="Disordered" evidence="1">
    <location>
        <begin position="1"/>
        <end position="22"/>
    </location>
</feature>
<proteinExistence type="predicted"/>
<accession>A0A382BNM8</accession>
<organism evidence="2">
    <name type="scientific">marine metagenome</name>
    <dbReference type="NCBI Taxonomy" id="408172"/>
    <lineage>
        <taxon>unclassified sequences</taxon>
        <taxon>metagenomes</taxon>
        <taxon>ecological metagenomes</taxon>
    </lineage>
</organism>
<feature type="compositionally biased region" description="Acidic residues" evidence="1">
    <location>
        <begin position="12"/>
        <end position="22"/>
    </location>
</feature>